<evidence type="ECO:0000313" key="9">
    <source>
        <dbReference type="EMBL" id="KAK9870788.1"/>
    </source>
</evidence>
<name>A0AAW1TL78_9CUCU</name>
<evidence type="ECO:0000256" key="7">
    <source>
        <dbReference type="ARBA" id="ARBA00023180"/>
    </source>
</evidence>
<feature type="transmembrane region" description="Helical" evidence="8">
    <location>
        <begin position="314"/>
        <end position="335"/>
    </location>
</feature>
<accession>A0AAW1TL78</accession>
<organism evidence="9 10">
    <name type="scientific">Henosepilachna vigintioctopunctata</name>
    <dbReference type="NCBI Taxonomy" id="420089"/>
    <lineage>
        <taxon>Eukaryota</taxon>
        <taxon>Metazoa</taxon>
        <taxon>Ecdysozoa</taxon>
        <taxon>Arthropoda</taxon>
        <taxon>Hexapoda</taxon>
        <taxon>Insecta</taxon>
        <taxon>Pterygota</taxon>
        <taxon>Neoptera</taxon>
        <taxon>Endopterygota</taxon>
        <taxon>Coleoptera</taxon>
        <taxon>Polyphaga</taxon>
        <taxon>Cucujiformia</taxon>
        <taxon>Coccinelloidea</taxon>
        <taxon>Coccinellidae</taxon>
        <taxon>Epilachninae</taxon>
        <taxon>Epilachnini</taxon>
        <taxon>Henosepilachna</taxon>
    </lineage>
</organism>
<evidence type="ECO:0008006" key="11">
    <source>
        <dbReference type="Google" id="ProtNLM"/>
    </source>
</evidence>
<dbReference type="AlphaFoldDB" id="A0AAW1TL78"/>
<reference evidence="9 10" key="1">
    <citation type="submission" date="2023-03" db="EMBL/GenBank/DDBJ databases">
        <title>Genome insight into feeding habits of ladybird beetles.</title>
        <authorList>
            <person name="Li H.-S."/>
            <person name="Huang Y.-H."/>
            <person name="Pang H."/>
        </authorList>
    </citation>
    <scope>NUCLEOTIDE SEQUENCE [LARGE SCALE GENOMIC DNA]</scope>
    <source>
        <strain evidence="9">SYSU_2023b</strain>
        <tissue evidence="9">Whole body</tissue>
    </source>
</reference>
<dbReference type="GO" id="GO:0005886">
    <property type="term" value="C:plasma membrane"/>
    <property type="evidence" value="ECO:0007669"/>
    <property type="project" value="UniProtKB-SubCell"/>
</dbReference>
<evidence type="ECO:0000313" key="10">
    <source>
        <dbReference type="Proteomes" id="UP001431783"/>
    </source>
</evidence>
<feature type="transmembrane region" description="Helical" evidence="8">
    <location>
        <begin position="505"/>
        <end position="525"/>
    </location>
</feature>
<comment type="subcellular location">
    <subcellularLocation>
        <location evidence="1">Cell membrane</location>
        <topology evidence="1">Multi-pass membrane protein</topology>
    </subcellularLocation>
</comment>
<keyword evidence="5 8" id="KW-0472">Membrane</keyword>
<keyword evidence="2" id="KW-1003">Cell membrane</keyword>
<keyword evidence="4 8" id="KW-1133">Transmembrane helix</keyword>
<evidence type="ECO:0000256" key="6">
    <source>
        <dbReference type="ARBA" id="ARBA00023170"/>
    </source>
</evidence>
<comment type="caution">
    <text evidence="9">The sequence shown here is derived from an EMBL/GenBank/DDBJ whole genome shotgun (WGS) entry which is preliminary data.</text>
</comment>
<evidence type="ECO:0000256" key="3">
    <source>
        <dbReference type="ARBA" id="ARBA00022692"/>
    </source>
</evidence>
<evidence type="ECO:0000256" key="5">
    <source>
        <dbReference type="ARBA" id="ARBA00023136"/>
    </source>
</evidence>
<keyword evidence="6" id="KW-0675">Receptor</keyword>
<keyword evidence="3 8" id="KW-0812">Transmembrane</keyword>
<evidence type="ECO:0000256" key="2">
    <source>
        <dbReference type="ARBA" id="ARBA00022475"/>
    </source>
</evidence>
<dbReference type="Proteomes" id="UP001431783">
    <property type="component" value="Unassembled WGS sequence"/>
</dbReference>
<protein>
    <recommendedName>
        <fullName evidence="11">Ionotropic receptor</fullName>
    </recommendedName>
</protein>
<evidence type="ECO:0000256" key="1">
    <source>
        <dbReference type="ARBA" id="ARBA00004651"/>
    </source>
</evidence>
<proteinExistence type="predicted"/>
<feature type="transmembrane region" description="Helical" evidence="8">
    <location>
        <begin position="242"/>
        <end position="260"/>
    </location>
</feature>
<keyword evidence="10" id="KW-1185">Reference proteome</keyword>
<dbReference type="PANTHER" id="PTHR42643">
    <property type="entry name" value="IONOTROPIC RECEPTOR 20A-RELATED"/>
    <property type="match status" value="1"/>
</dbReference>
<dbReference type="EMBL" id="JARQZJ010000004">
    <property type="protein sequence ID" value="KAK9870788.1"/>
    <property type="molecule type" value="Genomic_DNA"/>
</dbReference>
<sequence>MVDMNLNFDYPMVVYDTTKHFYSLRNCELKPDVYVANLSKTDLKNFFRRMGNHTEYNPEATFIFLLDNITTVFEDELSRYFIPQTILLSSNRQCLMQDELIIFPQREDIKITVVETKQIEWNNSSLKTCFLDETLPPYSLYTLCPDCSPVGGLSFDVIDIILERLNIIRRDQILLGSDFSGENVKNWLSNGMCDIVFSPLITDGSLLDYIFPVNDDELIWFVPSPARIPKWRYLTKVFPVEVWLIWGITLAITFTVWITVEKIMTNKIEHRAYEYRRSSIMTINFTRKCYLFLRKVVITSKLFLEQSHKFNIKYLFQETLLITIILTTLTMNLIYKTRFTSLLLGPDIHENGIKTLEDIVDNEWFVSFAEWRSSAFDGTSSKVRYYFKAHNTECQTITTCLERMRVFKDLALLMSIEHVKYDYENYLDEDGGNIIEPIYPRFVKPLYGTITLRGHPVKRILTNGIDQLRDHGFLSLIISKYSSKYQKHEVPRDKKLTFDQLRGPFFILIFGVSTATLIFMLEVTLNHIRKKFPGQ</sequence>
<dbReference type="PANTHER" id="PTHR42643:SF24">
    <property type="entry name" value="IONOTROPIC RECEPTOR 60A"/>
    <property type="match status" value="1"/>
</dbReference>
<keyword evidence="7" id="KW-0325">Glycoprotein</keyword>
<evidence type="ECO:0000256" key="8">
    <source>
        <dbReference type="SAM" id="Phobius"/>
    </source>
</evidence>
<gene>
    <name evidence="9" type="ORF">WA026_009748</name>
</gene>
<evidence type="ECO:0000256" key="4">
    <source>
        <dbReference type="ARBA" id="ARBA00022989"/>
    </source>
</evidence>
<dbReference type="InterPro" id="IPR052192">
    <property type="entry name" value="Insect_Ionotropic_Sensory_Rcpt"/>
</dbReference>